<dbReference type="EMBL" id="BKCJ010009702">
    <property type="protein sequence ID" value="GEU88214.1"/>
    <property type="molecule type" value="Genomic_DNA"/>
</dbReference>
<evidence type="ECO:0000313" key="1">
    <source>
        <dbReference type="EMBL" id="GEU88214.1"/>
    </source>
</evidence>
<comment type="caution">
    <text evidence="1">The sequence shown here is derived from an EMBL/GenBank/DDBJ whole genome shotgun (WGS) entry which is preliminary data.</text>
</comment>
<organism evidence="1">
    <name type="scientific">Tanacetum cinerariifolium</name>
    <name type="common">Dalmatian daisy</name>
    <name type="synonym">Chrysanthemum cinerariifolium</name>
    <dbReference type="NCBI Taxonomy" id="118510"/>
    <lineage>
        <taxon>Eukaryota</taxon>
        <taxon>Viridiplantae</taxon>
        <taxon>Streptophyta</taxon>
        <taxon>Embryophyta</taxon>
        <taxon>Tracheophyta</taxon>
        <taxon>Spermatophyta</taxon>
        <taxon>Magnoliopsida</taxon>
        <taxon>eudicotyledons</taxon>
        <taxon>Gunneridae</taxon>
        <taxon>Pentapetalae</taxon>
        <taxon>asterids</taxon>
        <taxon>campanulids</taxon>
        <taxon>Asterales</taxon>
        <taxon>Asteraceae</taxon>
        <taxon>Asteroideae</taxon>
        <taxon>Anthemideae</taxon>
        <taxon>Anthemidinae</taxon>
        <taxon>Tanacetum</taxon>
    </lineage>
</organism>
<gene>
    <name evidence="1" type="ORF">Tci_060192</name>
</gene>
<dbReference type="AlphaFoldDB" id="A0A6L2NUI7"/>
<accession>A0A6L2NUI7</accession>
<proteinExistence type="predicted"/>
<reference evidence="1" key="1">
    <citation type="journal article" date="2019" name="Sci. Rep.">
        <title>Draft genome of Tanacetum cinerariifolium, the natural source of mosquito coil.</title>
        <authorList>
            <person name="Yamashiro T."/>
            <person name="Shiraishi A."/>
            <person name="Satake H."/>
            <person name="Nakayama K."/>
        </authorList>
    </citation>
    <scope>NUCLEOTIDE SEQUENCE</scope>
</reference>
<protein>
    <submittedName>
        <fullName evidence="1">Uncharacterized protein</fullName>
    </submittedName>
</protein>
<sequence>MEMEPNFENITINEYLEYKSKMERRLRRNVQSKRSPTKYEEAYFDSFHWDEISTNVSDDVDIESMTITEYNLYVAKRDKKDFVFDEILDDLFRIGAENLKQTILYKHLISKPIHTTPPDKDYVAPDTKSILDDLLEEFRNKILNVTIIDEGKKCNPTKDIKELERLLAEDPQSYFMEDAVNELCGYVLWKPSRDFTRPLRPPSGLKGLLHTLNATVIPTKVDAHGMVLG</sequence>
<name>A0A6L2NUI7_TANCI</name>